<accession>A0A9W5TV42</accession>
<protein>
    <recommendedName>
        <fullName evidence="5">Pilus assembly protein PilZ</fullName>
    </recommendedName>
</protein>
<dbReference type="AlphaFoldDB" id="A0A9W5TV42"/>
<dbReference type="RefSeq" id="WP_188724732.1">
    <property type="nucleotide sequence ID" value="NZ_BMJD01000004.1"/>
</dbReference>
<organism evidence="3 4">
    <name type="scientific">Lentibacillus populi</name>
    <dbReference type="NCBI Taxonomy" id="1827502"/>
    <lineage>
        <taxon>Bacteria</taxon>
        <taxon>Bacillati</taxon>
        <taxon>Bacillota</taxon>
        <taxon>Bacilli</taxon>
        <taxon>Bacillales</taxon>
        <taxon>Bacillaceae</taxon>
        <taxon>Lentibacillus</taxon>
    </lineage>
</organism>
<dbReference type="InterPro" id="IPR009926">
    <property type="entry name" value="T3SS_YcgR_PilZN"/>
</dbReference>
<evidence type="ECO:0000259" key="1">
    <source>
        <dbReference type="Pfam" id="PF07238"/>
    </source>
</evidence>
<dbReference type="Pfam" id="PF07238">
    <property type="entry name" value="PilZ"/>
    <property type="match status" value="1"/>
</dbReference>
<feature type="domain" description="Type III secretion system flagellar brake protein YcgR PilZN" evidence="2">
    <location>
        <begin position="2"/>
        <end position="90"/>
    </location>
</feature>
<evidence type="ECO:0000259" key="2">
    <source>
        <dbReference type="Pfam" id="PF12945"/>
    </source>
</evidence>
<dbReference type="InterPro" id="IPR009875">
    <property type="entry name" value="PilZ_domain"/>
</dbReference>
<gene>
    <name evidence="3" type="ORF">GCM10011409_08780</name>
</gene>
<reference evidence="3" key="2">
    <citation type="submission" date="2020-09" db="EMBL/GenBank/DDBJ databases">
        <authorList>
            <person name="Sun Q."/>
            <person name="Zhou Y."/>
        </authorList>
    </citation>
    <scope>NUCLEOTIDE SEQUENCE</scope>
    <source>
        <strain evidence="3">CGMCC 1.15454</strain>
    </source>
</reference>
<keyword evidence="4" id="KW-1185">Reference proteome</keyword>
<evidence type="ECO:0008006" key="5">
    <source>
        <dbReference type="Google" id="ProtNLM"/>
    </source>
</evidence>
<dbReference type="Gene3D" id="2.40.10.220">
    <property type="entry name" value="predicted glycosyltransferase like domains"/>
    <property type="match status" value="1"/>
</dbReference>
<dbReference type="GO" id="GO:0035438">
    <property type="term" value="F:cyclic-di-GMP binding"/>
    <property type="evidence" value="ECO:0007669"/>
    <property type="project" value="InterPro"/>
</dbReference>
<dbReference type="SUPFAM" id="SSF141371">
    <property type="entry name" value="PilZ domain-like"/>
    <property type="match status" value="1"/>
</dbReference>
<sequence length="219" mass="24955">MKIGTLLVLETKDPDEETNWEFRCKVIEKNEHYLFIDYPIDNKTNKSALIPKHKPFTVTYVGSDQSVYSFPSEIVAQVKLNVPALAIPMPEKQHINRIQRREFVRIVAAIDVSVHSLETSSTPFTTVTNDISGGGLSIVLPKGVTLTEGEGLDLWFVLPMESGDYQYINAQSEVVRMLFLENTVQTASLKFTGITKQSCQQIIRFCFERQRELRKKELL</sequence>
<feature type="domain" description="PilZ" evidence="1">
    <location>
        <begin position="99"/>
        <end position="208"/>
    </location>
</feature>
<evidence type="ECO:0000313" key="3">
    <source>
        <dbReference type="EMBL" id="GGB33593.1"/>
    </source>
</evidence>
<dbReference type="Pfam" id="PF12945">
    <property type="entry name" value="PilZNR"/>
    <property type="match status" value="1"/>
</dbReference>
<comment type="caution">
    <text evidence="3">The sequence shown here is derived from an EMBL/GenBank/DDBJ whole genome shotgun (WGS) entry which is preliminary data.</text>
</comment>
<proteinExistence type="predicted"/>
<name>A0A9W5TV42_9BACI</name>
<evidence type="ECO:0000313" key="4">
    <source>
        <dbReference type="Proteomes" id="UP000621492"/>
    </source>
</evidence>
<reference evidence="3" key="1">
    <citation type="journal article" date="2014" name="Int. J. Syst. Evol. Microbiol.">
        <title>Complete genome sequence of Corynebacterium casei LMG S-19264T (=DSM 44701T), isolated from a smear-ripened cheese.</title>
        <authorList>
            <consortium name="US DOE Joint Genome Institute (JGI-PGF)"/>
            <person name="Walter F."/>
            <person name="Albersmeier A."/>
            <person name="Kalinowski J."/>
            <person name="Ruckert C."/>
        </authorList>
    </citation>
    <scope>NUCLEOTIDE SEQUENCE</scope>
    <source>
        <strain evidence="3">CGMCC 1.15454</strain>
    </source>
</reference>
<dbReference type="Proteomes" id="UP000621492">
    <property type="component" value="Unassembled WGS sequence"/>
</dbReference>
<dbReference type="EMBL" id="BMJD01000004">
    <property type="protein sequence ID" value="GGB33593.1"/>
    <property type="molecule type" value="Genomic_DNA"/>
</dbReference>